<feature type="domain" description="HTH tetR-type" evidence="5">
    <location>
        <begin position="16"/>
        <end position="76"/>
    </location>
</feature>
<evidence type="ECO:0000313" key="7">
    <source>
        <dbReference type="Proteomes" id="UP000182241"/>
    </source>
</evidence>
<evidence type="ECO:0000259" key="5">
    <source>
        <dbReference type="PROSITE" id="PS50977"/>
    </source>
</evidence>
<dbReference type="GO" id="GO:0000976">
    <property type="term" value="F:transcription cis-regulatory region binding"/>
    <property type="evidence" value="ECO:0007669"/>
    <property type="project" value="TreeGrafter"/>
</dbReference>
<reference evidence="7" key="1">
    <citation type="submission" date="2016-10" db="EMBL/GenBank/DDBJ databases">
        <authorList>
            <person name="Varghese N."/>
            <person name="Submissions S."/>
        </authorList>
    </citation>
    <scope>NUCLEOTIDE SEQUENCE [LARGE SCALE GENOMIC DNA]</scope>
    <source>
        <strain evidence="7">DSM 44234</strain>
    </source>
</reference>
<dbReference type="SUPFAM" id="SSF48498">
    <property type="entry name" value="Tetracyclin repressor-like, C-terminal domain"/>
    <property type="match status" value="1"/>
</dbReference>
<dbReference type="InterPro" id="IPR011075">
    <property type="entry name" value="TetR_C"/>
</dbReference>
<protein>
    <submittedName>
        <fullName evidence="6">DNA-binding transcriptional regulator, AcrR family</fullName>
    </submittedName>
</protein>
<feature type="DNA-binding region" description="H-T-H motif" evidence="4">
    <location>
        <begin position="39"/>
        <end position="58"/>
    </location>
</feature>
<keyword evidence="1" id="KW-0805">Transcription regulation</keyword>
<dbReference type="EMBL" id="FNSA01000003">
    <property type="protein sequence ID" value="SEC26102.1"/>
    <property type="molecule type" value="Genomic_DNA"/>
</dbReference>
<dbReference type="Gene3D" id="1.10.357.10">
    <property type="entry name" value="Tetracycline Repressor, domain 2"/>
    <property type="match status" value="1"/>
</dbReference>
<dbReference type="PANTHER" id="PTHR30055:SF148">
    <property type="entry name" value="TETR-FAMILY TRANSCRIPTIONAL REGULATOR"/>
    <property type="match status" value="1"/>
</dbReference>
<dbReference type="PRINTS" id="PR00455">
    <property type="entry name" value="HTHTETR"/>
</dbReference>
<dbReference type="Pfam" id="PF16859">
    <property type="entry name" value="TetR_C_11"/>
    <property type="match status" value="1"/>
</dbReference>
<dbReference type="InterPro" id="IPR050109">
    <property type="entry name" value="HTH-type_TetR-like_transc_reg"/>
</dbReference>
<evidence type="ECO:0000256" key="4">
    <source>
        <dbReference type="PROSITE-ProRule" id="PRU00335"/>
    </source>
</evidence>
<dbReference type="PANTHER" id="PTHR30055">
    <property type="entry name" value="HTH-TYPE TRANSCRIPTIONAL REGULATOR RUTR"/>
    <property type="match status" value="1"/>
</dbReference>
<dbReference type="InterPro" id="IPR009057">
    <property type="entry name" value="Homeodomain-like_sf"/>
</dbReference>
<sequence>MDQEAGPRRRTGGRSARVREAVLAAALAQVAEHGFEGLRISEVAARAGVAETTVYRRWPTPTALVADAVTELAAQGNPAPDTGDLREDLLQVARQITALLERPGLARLLGTTLAMSQDPEVDAARISFWDARFASTAPVIERAVDRGELPRQVLARDVIESVAAPIYFRVLVGGEPPDDAFVTRCVDDALSLLASRALREA</sequence>
<organism evidence="6 7">
    <name type="scientific">Tsukamurella tyrosinosolvens</name>
    <dbReference type="NCBI Taxonomy" id="57704"/>
    <lineage>
        <taxon>Bacteria</taxon>
        <taxon>Bacillati</taxon>
        <taxon>Actinomycetota</taxon>
        <taxon>Actinomycetes</taxon>
        <taxon>Mycobacteriales</taxon>
        <taxon>Tsukamurellaceae</taxon>
        <taxon>Tsukamurella</taxon>
    </lineage>
</organism>
<evidence type="ECO:0000313" key="6">
    <source>
        <dbReference type="EMBL" id="SEC26102.1"/>
    </source>
</evidence>
<dbReference type="Pfam" id="PF00440">
    <property type="entry name" value="TetR_N"/>
    <property type="match status" value="1"/>
</dbReference>
<accession>A0A1H4R2H9</accession>
<dbReference type="STRING" id="57704.SAMN04489793_1918"/>
<dbReference type="RefSeq" id="WP_068742531.1">
    <property type="nucleotide sequence ID" value="NZ_CBDRGN010000001.1"/>
</dbReference>
<dbReference type="AlphaFoldDB" id="A0A1H4R2H9"/>
<dbReference type="SUPFAM" id="SSF46689">
    <property type="entry name" value="Homeodomain-like"/>
    <property type="match status" value="1"/>
</dbReference>
<dbReference type="GO" id="GO:0003700">
    <property type="term" value="F:DNA-binding transcription factor activity"/>
    <property type="evidence" value="ECO:0007669"/>
    <property type="project" value="TreeGrafter"/>
</dbReference>
<keyword evidence="3" id="KW-0804">Transcription</keyword>
<dbReference type="InterPro" id="IPR036271">
    <property type="entry name" value="Tet_transcr_reg_TetR-rel_C_sf"/>
</dbReference>
<keyword evidence="7" id="KW-1185">Reference proteome</keyword>
<evidence type="ECO:0000256" key="3">
    <source>
        <dbReference type="ARBA" id="ARBA00023163"/>
    </source>
</evidence>
<dbReference type="Gene3D" id="1.10.10.60">
    <property type="entry name" value="Homeodomain-like"/>
    <property type="match status" value="1"/>
</dbReference>
<dbReference type="InterPro" id="IPR001647">
    <property type="entry name" value="HTH_TetR"/>
</dbReference>
<evidence type="ECO:0000256" key="1">
    <source>
        <dbReference type="ARBA" id="ARBA00023015"/>
    </source>
</evidence>
<gene>
    <name evidence="6" type="ORF">SAMN04489793_1918</name>
</gene>
<evidence type="ECO:0000256" key="2">
    <source>
        <dbReference type="ARBA" id="ARBA00023125"/>
    </source>
</evidence>
<name>A0A1H4R2H9_TSUTY</name>
<dbReference type="PROSITE" id="PS50977">
    <property type="entry name" value="HTH_TETR_2"/>
    <property type="match status" value="1"/>
</dbReference>
<proteinExistence type="predicted"/>
<dbReference type="OrthoDB" id="9796019at2"/>
<keyword evidence="2 4" id="KW-0238">DNA-binding</keyword>
<dbReference type="Proteomes" id="UP000182241">
    <property type="component" value="Unassembled WGS sequence"/>
</dbReference>